<dbReference type="STRING" id="700598.Niako_3252"/>
<dbReference type="RefSeq" id="WP_014219492.1">
    <property type="nucleotide sequence ID" value="NC_016609.1"/>
</dbReference>
<evidence type="ECO:0000313" key="2">
    <source>
        <dbReference type="EMBL" id="AEV99578.1"/>
    </source>
</evidence>
<dbReference type="OrthoDB" id="674043at2"/>
<reference evidence="2 3" key="1">
    <citation type="submission" date="2011-12" db="EMBL/GenBank/DDBJ databases">
        <title>The complete genome of Niastella koreensis GR20-10.</title>
        <authorList>
            <consortium name="US DOE Joint Genome Institute (JGI-PGF)"/>
            <person name="Lucas S."/>
            <person name="Han J."/>
            <person name="Lapidus A."/>
            <person name="Bruce D."/>
            <person name="Goodwin L."/>
            <person name="Pitluck S."/>
            <person name="Peters L."/>
            <person name="Kyrpides N."/>
            <person name="Mavromatis K."/>
            <person name="Ivanova N."/>
            <person name="Mikhailova N."/>
            <person name="Davenport K."/>
            <person name="Saunders E."/>
            <person name="Detter J.C."/>
            <person name="Tapia R."/>
            <person name="Han C."/>
            <person name="Land M."/>
            <person name="Hauser L."/>
            <person name="Markowitz V."/>
            <person name="Cheng J.-F."/>
            <person name="Hugenholtz P."/>
            <person name="Woyke T."/>
            <person name="Wu D."/>
            <person name="Tindall B."/>
            <person name="Pomrenke H."/>
            <person name="Brambilla E."/>
            <person name="Klenk H.-P."/>
            <person name="Eisen J.A."/>
        </authorList>
    </citation>
    <scope>NUCLEOTIDE SEQUENCE [LARGE SCALE GENOMIC DNA]</scope>
    <source>
        <strain evidence="3">DSM 17620 / KACC 11465 / NBRC 106392 / GR20-10</strain>
    </source>
</reference>
<dbReference type="HOGENOM" id="CLU_2035549_0_0_10"/>
<dbReference type="KEGG" id="nko:Niako_3252"/>
<dbReference type="EMBL" id="CP003178">
    <property type="protein sequence ID" value="AEV99578.1"/>
    <property type="molecule type" value="Genomic_DNA"/>
</dbReference>
<dbReference type="AlphaFoldDB" id="G8TGX6"/>
<evidence type="ECO:0000256" key="1">
    <source>
        <dbReference type="SAM" id="SignalP"/>
    </source>
</evidence>
<organism evidence="2 3">
    <name type="scientific">Niastella koreensis (strain DSM 17620 / KACC 11465 / NBRC 106392 / GR20-10)</name>
    <dbReference type="NCBI Taxonomy" id="700598"/>
    <lineage>
        <taxon>Bacteria</taxon>
        <taxon>Pseudomonadati</taxon>
        <taxon>Bacteroidota</taxon>
        <taxon>Chitinophagia</taxon>
        <taxon>Chitinophagales</taxon>
        <taxon>Chitinophagaceae</taxon>
        <taxon>Niastella</taxon>
    </lineage>
</organism>
<sequence>MKVFLHCFYFTCVTMLNPALAEQSGLLHLPEIQTAFIHTPPGIPCQYKITKDPGNGYGYDIYVNGKLFVHQPFVPGLSGVKGFSRKSDARKVAILVVKKINLGIMPPTIKREELDSLKIKY</sequence>
<feature type="signal peptide" evidence="1">
    <location>
        <begin position="1"/>
        <end position="21"/>
    </location>
</feature>
<proteinExistence type="predicted"/>
<feature type="chain" id="PRO_5003516763" description="DUF4907 domain-containing protein" evidence="1">
    <location>
        <begin position="22"/>
        <end position="121"/>
    </location>
</feature>
<accession>G8TGX6</accession>
<gene>
    <name evidence="2" type="ordered locus">Niako_3252</name>
</gene>
<evidence type="ECO:0008006" key="4">
    <source>
        <dbReference type="Google" id="ProtNLM"/>
    </source>
</evidence>
<dbReference type="eggNOG" id="ENOG503154E">
    <property type="taxonomic scope" value="Bacteria"/>
</dbReference>
<evidence type="ECO:0000313" key="3">
    <source>
        <dbReference type="Proteomes" id="UP000005438"/>
    </source>
</evidence>
<dbReference type="InterPro" id="IPR032593">
    <property type="entry name" value="DUF4907"/>
</dbReference>
<dbReference type="Proteomes" id="UP000005438">
    <property type="component" value="Chromosome"/>
</dbReference>
<name>G8TGX6_NIAKG</name>
<dbReference type="Pfam" id="PF16250">
    <property type="entry name" value="DUF4907"/>
    <property type="match status" value="1"/>
</dbReference>
<protein>
    <recommendedName>
        <fullName evidence="4">DUF4907 domain-containing protein</fullName>
    </recommendedName>
</protein>
<keyword evidence="1" id="KW-0732">Signal</keyword>